<protein>
    <submittedName>
        <fullName evidence="1">Uncharacterized protein</fullName>
    </submittedName>
</protein>
<evidence type="ECO:0000313" key="1">
    <source>
        <dbReference type="EMBL" id="KKK73581.1"/>
    </source>
</evidence>
<reference evidence="1" key="1">
    <citation type="journal article" date="2015" name="Nature">
        <title>Complex archaea that bridge the gap between prokaryotes and eukaryotes.</title>
        <authorList>
            <person name="Spang A."/>
            <person name="Saw J.H."/>
            <person name="Jorgensen S.L."/>
            <person name="Zaremba-Niedzwiedzka K."/>
            <person name="Martijn J."/>
            <person name="Lind A.E."/>
            <person name="van Eijk R."/>
            <person name="Schleper C."/>
            <person name="Guy L."/>
            <person name="Ettema T.J."/>
        </authorList>
    </citation>
    <scope>NUCLEOTIDE SEQUENCE</scope>
</reference>
<feature type="non-terminal residue" evidence="1">
    <location>
        <position position="1"/>
    </location>
</feature>
<accession>A0A0F9AMZ1</accession>
<name>A0A0F9AMZ1_9ZZZZ</name>
<gene>
    <name evidence="1" type="ORF">LCGC14_2892410</name>
</gene>
<dbReference type="EMBL" id="LAZR01056726">
    <property type="protein sequence ID" value="KKK73581.1"/>
    <property type="molecule type" value="Genomic_DNA"/>
</dbReference>
<proteinExistence type="predicted"/>
<dbReference type="AlphaFoldDB" id="A0A0F9AMZ1"/>
<sequence length="239" mass="27062">QYTVLRKPVDRGAFSKVVASNMFADQHKGDPKGGECDYIVCLDNDMIVTPGWDSRVNLIWRAVIDKPRVLGNTKIIGQIGIMSKQQTLVDIGENERVVIGKKGGSGFWVVLPNFFEEWGRLNIRHFIGKHKGYDGAYWAQIEKTHSGVYTAGIDGRPLVYHCGDMVGSVCLRLEEGQVPTSEIAQRADEQLGRMDFAEFYEMVEAYKPIRAEHRAGHVDMSQEERRDNMNRRLGVECRT</sequence>
<comment type="caution">
    <text evidence="1">The sequence shown here is derived from an EMBL/GenBank/DDBJ whole genome shotgun (WGS) entry which is preliminary data.</text>
</comment>
<organism evidence="1">
    <name type="scientific">marine sediment metagenome</name>
    <dbReference type="NCBI Taxonomy" id="412755"/>
    <lineage>
        <taxon>unclassified sequences</taxon>
        <taxon>metagenomes</taxon>
        <taxon>ecological metagenomes</taxon>
    </lineage>
</organism>